<sequence length="68" mass="8053">MFLYFGILKNSYKVRFSFKIPKTKKNNLMIYSSKSEFQSATAERNPARSKQIFANEKRVVPRYGFNHV</sequence>
<dbReference type="EMBL" id="DS268407">
    <property type="protein sequence ID" value="EFO82763.1"/>
    <property type="molecule type" value="Genomic_DNA"/>
</dbReference>
<name>E3LDB5_CAERE</name>
<keyword evidence="2" id="KW-1185">Reference proteome</keyword>
<evidence type="ECO:0000313" key="1">
    <source>
        <dbReference type="EMBL" id="EFO82763.1"/>
    </source>
</evidence>
<proteinExistence type="predicted"/>
<evidence type="ECO:0000313" key="2">
    <source>
        <dbReference type="Proteomes" id="UP000008281"/>
    </source>
</evidence>
<gene>
    <name evidence="1" type="ORF">CRE_00591</name>
</gene>
<accession>E3LDB5</accession>
<reference evidence="1" key="1">
    <citation type="submission" date="2007-07" db="EMBL/GenBank/DDBJ databases">
        <title>PCAP assembly of the Caenorhabditis remanei genome.</title>
        <authorList>
            <consortium name="The Caenorhabditis remanei Sequencing Consortium"/>
            <person name="Wilson R.K."/>
        </authorList>
    </citation>
    <scope>NUCLEOTIDE SEQUENCE [LARGE SCALE GENOMIC DNA]</scope>
    <source>
        <strain evidence="1">PB4641</strain>
    </source>
</reference>
<protein>
    <submittedName>
        <fullName evidence="1">Uncharacterized protein</fullName>
    </submittedName>
</protein>
<organism evidence="2">
    <name type="scientific">Caenorhabditis remanei</name>
    <name type="common">Caenorhabditis vulgaris</name>
    <dbReference type="NCBI Taxonomy" id="31234"/>
    <lineage>
        <taxon>Eukaryota</taxon>
        <taxon>Metazoa</taxon>
        <taxon>Ecdysozoa</taxon>
        <taxon>Nematoda</taxon>
        <taxon>Chromadorea</taxon>
        <taxon>Rhabditida</taxon>
        <taxon>Rhabditina</taxon>
        <taxon>Rhabditomorpha</taxon>
        <taxon>Rhabditoidea</taxon>
        <taxon>Rhabditidae</taxon>
        <taxon>Peloderinae</taxon>
        <taxon>Caenorhabditis</taxon>
    </lineage>
</organism>
<dbReference type="HOGENOM" id="CLU_2796394_0_0_1"/>
<dbReference type="AlphaFoldDB" id="E3LDB5"/>
<dbReference type="InParanoid" id="E3LDB5"/>
<dbReference type="Proteomes" id="UP000008281">
    <property type="component" value="Unassembled WGS sequence"/>
</dbReference>